<evidence type="ECO:0000313" key="1">
    <source>
        <dbReference type="EMBL" id="KAK7016897.1"/>
    </source>
</evidence>
<gene>
    <name evidence="1" type="ORF">R3P38DRAFT_3275451</name>
</gene>
<keyword evidence="2" id="KW-1185">Reference proteome</keyword>
<reference evidence="1 2" key="1">
    <citation type="journal article" date="2024" name="J Genomics">
        <title>Draft genome sequencing and assembly of Favolaschia claudopus CIRM-BRFM 2984 isolated from oak limbs.</title>
        <authorList>
            <person name="Navarro D."/>
            <person name="Drula E."/>
            <person name="Chaduli D."/>
            <person name="Cazenave R."/>
            <person name="Ahrendt S."/>
            <person name="Wang J."/>
            <person name="Lipzen A."/>
            <person name="Daum C."/>
            <person name="Barry K."/>
            <person name="Grigoriev I.V."/>
            <person name="Favel A."/>
            <person name="Rosso M.N."/>
            <person name="Martin F."/>
        </authorList>
    </citation>
    <scope>NUCLEOTIDE SEQUENCE [LARGE SCALE GENOMIC DNA]</scope>
    <source>
        <strain evidence="1 2">CIRM-BRFM 2984</strain>
    </source>
</reference>
<organism evidence="1 2">
    <name type="scientific">Favolaschia claudopus</name>
    <dbReference type="NCBI Taxonomy" id="2862362"/>
    <lineage>
        <taxon>Eukaryota</taxon>
        <taxon>Fungi</taxon>
        <taxon>Dikarya</taxon>
        <taxon>Basidiomycota</taxon>
        <taxon>Agaricomycotina</taxon>
        <taxon>Agaricomycetes</taxon>
        <taxon>Agaricomycetidae</taxon>
        <taxon>Agaricales</taxon>
        <taxon>Marasmiineae</taxon>
        <taxon>Mycenaceae</taxon>
        <taxon>Favolaschia</taxon>
    </lineage>
</organism>
<accession>A0AAW0ATK2</accession>
<dbReference type="AlphaFoldDB" id="A0AAW0ATK2"/>
<protein>
    <submittedName>
        <fullName evidence="1">Uncharacterized protein</fullName>
    </submittedName>
</protein>
<name>A0AAW0ATK2_9AGAR</name>
<dbReference type="Proteomes" id="UP001362999">
    <property type="component" value="Unassembled WGS sequence"/>
</dbReference>
<proteinExistence type="predicted"/>
<sequence>MEGSEEAFEVVSCTLVALPDAASLSGLESVSFPTLSVPAQAGTFNEDLNCIDLSALILSIFLHFYGSPEFSANIPHFLIHILSNPSAHLSMEVATTSVPIFDDRKRNPAYGYRSLGNFSHFYPTRVTQTHIHASAIDSNWPGLPEIPVYKASLRTLGIDPSRHFILILSHFGGIPIPHSSPFPAAQPEANSFPIQSGPDINAAAQDLYNFNDFNSVDPVDSGTWLENPLLIYPNQLPHTGIPSSSPIPLSSKPPSPSLPVNHCITSTQSLDTLLRMPQFVAGVSLSYVYRQAGITEGEERRAKHVKTCKEGLWGLVQNHRRLCAVLLRLGLAASDVYSRIEFSAGLKITTEDVLLNLQWTQDTFRRKTRLFSKARRIPKGVWKDTAPSDAELHSGWQNIVAMFGEGGFCDGTRAPQNHNLTNDAETNAATLTQTQLVWLVPRLIPLLNFPRSVSTE</sequence>
<comment type="caution">
    <text evidence="1">The sequence shown here is derived from an EMBL/GenBank/DDBJ whole genome shotgun (WGS) entry which is preliminary data.</text>
</comment>
<dbReference type="EMBL" id="JAWWNJ010000049">
    <property type="protein sequence ID" value="KAK7016897.1"/>
    <property type="molecule type" value="Genomic_DNA"/>
</dbReference>
<evidence type="ECO:0000313" key="2">
    <source>
        <dbReference type="Proteomes" id="UP001362999"/>
    </source>
</evidence>